<dbReference type="InterPro" id="IPR046802">
    <property type="entry name" value="OpcA_G6PD_C"/>
</dbReference>
<protein>
    <submittedName>
        <fullName evidence="3">Glucose-6-phosphate dehydrogenase</fullName>
    </submittedName>
</protein>
<proteinExistence type="predicted"/>
<reference evidence="4" key="1">
    <citation type="journal article" date="2020" name="Microbiol. Resour. Announc.">
        <title>Draft Genome Sequences of Thiorhodococcus mannitoliphagus and Thiorhodococcus minor, Purple Sulfur Photosynthetic Bacteria in the Gammaproteobacterial Family Chromatiaceae.</title>
        <authorList>
            <person name="Aviles F.A."/>
            <person name="Meyer T.E."/>
            <person name="Kyndt J.A."/>
        </authorList>
    </citation>
    <scope>NUCLEOTIDE SEQUENCE [LARGE SCALE GENOMIC DNA]</scope>
    <source>
        <strain evidence="4">DSM 18266</strain>
    </source>
</reference>
<feature type="domain" description="Glucose-6-phosphate dehydrogenase assembly protein OpcA N-terminal" evidence="1">
    <location>
        <begin position="64"/>
        <end position="177"/>
    </location>
</feature>
<dbReference type="Proteomes" id="UP000471640">
    <property type="component" value="Unassembled WGS sequence"/>
</dbReference>
<dbReference type="Pfam" id="PF20171">
    <property type="entry name" value="OpcA_G6PD_C"/>
    <property type="match status" value="1"/>
</dbReference>
<feature type="domain" description="Glucose-6-phosphate dehydrogenase assembly protein OpcA C-terminal" evidence="2">
    <location>
        <begin position="190"/>
        <end position="353"/>
    </location>
</feature>
<name>A0A6P1DZI3_9GAMM</name>
<dbReference type="InterPro" id="IPR046801">
    <property type="entry name" value="OpcA_G6PD_N"/>
</dbReference>
<reference evidence="3 4" key="2">
    <citation type="submission" date="2020-02" db="EMBL/GenBank/DDBJ databases">
        <title>Genome sequences of Thiorhodococcus mannitoliphagus and Thiorhodococcus minor, purple sulfur photosynthetic bacteria in the gammaproteobacterial family, Chromatiaceae.</title>
        <authorList>
            <person name="Aviles F.A."/>
            <person name="Meyer T.E."/>
            <person name="Kyndt J.A."/>
        </authorList>
    </citation>
    <scope>NUCLEOTIDE SEQUENCE [LARGE SCALE GENOMIC DNA]</scope>
    <source>
        <strain evidence="3 4">DSM 18266</strain>
    </source>
</reference>
<dbReference type="AlphaFoldDB" id="A0A6P1DZI3"/>
<gene>
    <name evidence="3" type="ORF">G3480_11580</name>
</gene>
<evidence type="ECO:0000259" key="2">
    <source>
        <dbReference type="Pfam" id="PF20171"/>
    </source>
</evidence>
<evidence type="ECO:0000313" key="3">
    <source>
        <dbReference type="EMBL" id="NEX20945.1"/>
    </source>
</evidence>
<evidence type="ECO:0000259" key="1">
    <source>
        <dbReference type="Pfam" id="PF10128"/>
    </source>
</evidence>
<keyword evidence="4" id="KW-1185">Reference proteome</keyword>
<comment type="caution">
    <text evidence="3">The sequence shown here is derived from an EMBL/GenBank/DDBJ whole genome shotgun (WGS) entry which is preliminary data.</text>
</comment>
<accession>A0A6P1DZI3</accession>
<dbReference type="InterPro" id="IPR004555">
    <property type="entry name" value="G6PDH_assembly_OpcA"/>
</dbReference>
<dbReference type="EMBL" id="JAAIJR010000040">
    <property type="protein sequence ID" value="NEX20945.1"/>
    <property type="molecule type" value="Genomic_DNA"/>
</dbReference>
<dbReference type="PANTHER" id="PTHR38658">
    <property type="entry name" value="OXPP CYCLE PROTEIN OPCA-RELATED"/>
    <property type="match status" value="1"/>
</dbReference>
<dbReference type="PANTHER" id="PTHR38658:SF1">
    <property type="entry name" value="OXPP CYCLE PROTEIN OPCA-RELATED"/>
    <property type="match status" value="1"/>
</dbReference>
<sequence>MNHSVEHYIDPVEIERELAAIWASISRHQKDGGTVTRASMSNVMMFCDGEEQALDAAERIPRLVQHHPARVLVLALIDEHSTDEVRAWVTSHSRQTGDGQQVCAEHIELRFGAGGAERAASIVRSLLISDLPAALWWLSPRPPALTGPVFDAFAPMANQIIYDSIGWADPPRGVLAMTQWSKNNRTVIFNLAWRRLKPWRRILSQSLSPTIVPGALQRIDSIELHHGPHALPLAWLLLGWLASRLDWKPQKGLATSGKQLIWQFTSPNGPIRIAVHRRDEGPPRIDRMRIAWRSGDGQPASHADYQHEGHHIRHFPGDTTLRPSSIPTVDQRLEQMVAAQLAHRAGDALFTASIAFSEAMAKVVKSANAPTASQ</sequence>
<dbReference type="Pfam" id="PF10128">
    <property type="entry name" value="OpcA_G6PD_assem"/>
    <property type="match status" value="1"/>
</dbReference>
<organism evidence="3 4">
    <name type="scientific">Thiorhodococcus mannitoliphagus</name>
    <dbReference type="NCBI Taxonomy" id="329406"/>
    <lineage>
        <taxon>Bacteria</taxon>
        <taxon>Pseudomonadati</taxon>
        <taxon>Pseudomonadota</taxon>
        <taxon>Gammaproteobacteria</taxon>
        <taxon>Chromatiales</taxon>
        <taxon>Chromatiaceae</taxon>
        <taxon>Thiorhodococcus</taxon>
    </lineage>
</organism>
<evidence type="ECO:0000313" key="4">
    <source>
        <dbReference type="Proteomes" id="UP000471640"/>
    </source>
</evidence>
<dbReference type="RefSeq" id="WP_164654051.1">
    <property type="nucleotide sequence ID" value="NZ_JAAIJR010000040.1"/>
</dbReference>